<feature type="signal peptide" evidence="7">
    <location>
        <begin position="1"/>
        <end position="19"/>
    </location>
</feature>
<dbReference type="GO" id="GO:0046872">
    <property type="term" value="F:metal ion binding"/>
    <property type="evidence" value="ECO:0007669"/>
    <property type="project" value="UniProtKB-KW"/>
</dbReference>
<evidence type="ECO:0000256" key="1">
    <source>
        <dbReference type="ARBA" id="ARBA00022801"/>
    </source>
</evidence>
<reference evidence="9 10" key="1">
    <citation type="submission" date="2024-02" db="EMBL/GenBank/DDBJ databases">
        <title>De novo assembly and annotation of 12 fungi associated with fruit tree decline syndrome in Ontario, Canada.</title>
        <authorList>
            <person name="Sulman M."/>
            <person name="Ellouze W."/>
            <person name="Ilyukhin E."/>
        </authorList>
    </citation>
    <scope>NUCLEOTIDE SEQUENCE [LARGE SCALE GENOMIC DNA]</scope>
    <source>
        <strain evidence="9 10">M11/M66-122</strain>
    </source>
</reference>
<feature type="binding site" evidence="4">
    <location>
        <position position="483"/>
    </location>
    <ligand>
        <name>Zn(2+)</name>
        <dbReference type="ChEBI" id="CHEBI:29105"/>
        <label>2</label>
    </ligand>
</feature>
<keyword evidence="4" id="KW-0862">Zinc</keyword>
<evidence type="ECO:0000256" key="6">
    <source>
        <dbReference type="SAM" id="MobiDB-lite"/>
    </source>
</evidence>
<dbReference type="GO" id="GO:0006685">
    <property type="term" value="P:sphingomyelin catabolic process"/>
    <property type="evidence" value="ECO:0007669"/>
    <property type="project" value="UniProtKB-UniRule"/>
</dbReference>
<gene>
    <name evidence="9" type="ORF">SLS62_010701</name>
</gene>
<keyword evidence="10" id="KW-1185">Reference proteome</keyword>
<dbReference type="GO" id="GO:0004767">
    <property type="term" value="F:sphingomyelin phosphodiesterase activity"/>
    <property type="evidence" value="ECO:0007669"/>
    <property type="project" value="UniProtKB-UniRule"/>
</dbReference>
<evidence type="ECO:0000256" key="7">
    <source>
        <dbReference type="SAM" id="SignalP"/>
    </source>
</evidence>
<dbReference type="InterPro" id="IPR004843">
    <property type="entry name" value="Calcineurin-like_PHP"/>
</dbReference>
<feature type="binding site" evidence="4">
    <location>
        <position position="289"/>
    </location>
    <ligand>
        <name>Zn(2+)</name>
        <dbReference type="ChEBI" id="CHEBI:29105"/>
        <label>2</label>
    </ligand>
</feature>
<feature type="binding site" evidence="4">
    <location>
        <position position="517"/>
    </location>
    <ligand>
        <name>Zn(2+)</name>
        <dbReference type="ChEBI" id="CHEBI:29105"/>
        <label>2</label>
    </ligand>
</feature>
<dbReference type="PANTHER" id="PTHR10340:SF34">
    <property type="entry name" value="SPHINGOMYELIN PHOSPHODIESTERASE"/>
    <property type="match status" value="1"/>
</dbReference>
<dbReference type="InterPro" id="IPR029052">
    <property type="entry name" value="Metallo-depent_PP-like"/>
</dbReference>
<dbReference type="InterPro" id="IPR041805">
    <property type="entry name" value="ASMase/PPN1_MPP"/>
</dbReference>
<feature type="disulfide bond" evidence="5">
    <location>
        <begin position="84"/>
        <end position="160"/>
    </location>
</feature>
<keyword evidence="5" id="KW-1015">Disulfide bond</keyword>
<comment type="similarity">
    <text evidence="3">Belongs to the acid sphingomyelinase family.</text>
</comment>
<evidence type="ECO:0000313" key="10">
    <source>
        <dbReference type="Proteomes" id="UP001320420"/>
    </source>
</evidence>
<feature type="binding site" evidence="4">
    <location>
        <position position="519"/>
    </location>
    <ligand>
        <name>Zn(2+)</name>
        <dbReference type="ChEBI" id="CHEBI:29105"/>
        <label>1</label>
    </ligand>
</feature>
<feature type="compositionally biased region" description="Low complexity" evidence="6">
    <location>
        <begin position="411"/>
        <end position="426"/>
    </location>
</feature>
<dbReference type="Pfam" id="PF00149">
    <property type="entry name" value="Metallophos"/>
    <property type="match status" value="1"/>
</dbReference>
<evidence type="ECO:0000256" key="5">
    <source>
        <dbReference type="PIRSR" id="PIRSR000948-2"/>
    </source>
</evidence>
<feature type="binding site" evidence="4">
    <location>
        <position position="213"/>
    </location>
    <ligand>
        <name>Zn(2+)</name>
        <dbReference type="ChEBI" id="CHEBI:29105"/>
        <label>1</label>
    </ligand>
</feature>
<dbReference type="PANTHER" id="PTHR10340">
    <property type="entry name" value="SPHINGOMYELIN PHOSPHODIESTERASE"/>
    <property type="match status" value="1"/>
</dbReference>
<dbReference type="SUPFAM" id="SSF56300">
    <property type="entry name" value="Metallo-dependent phosphatases"/>
    <property type="match status" value="1"/>
</dbReference>
<feature type="binding site" evidence="4">
    <location>
        <position position="215"/>
    </location>
    <ligand>
        <name>Zn(2+)</name>
        <dbReference type="ChEBI" id="CHEBI:29105"/>
        <label>1</label>
    </ligand>
</feature>
<feature type="disulfide bond" evidence="5">
    <location>
        <begin position="228"/>
        <end position="233"/>
    </location>
</feature>
<comment type="caution">
    <text evidence="9">The sequence shown here is derived from an EMBL/GenBank/DDBJ whole genome shotgun (WGS) entry which is preliminary data.</text>
</comment>
<keyword evidence="3" id="KW-0326">Glycosidase</keyword>
<evidence type="ECO:0000313" key="9">
    <source>
        <dbReference type="EMBL" id="KAK7743069.1"/>
    </source>
</evidence>
<name>A0AAN9UFD9_9PEZI</name>
<keyword evidence="1 3" id="KW-0378">Hydrolase</keyword>
<feature type="domain" description="Calcineurin-like phosphoesterase" evidence="8">
    <location>
        <begin position="206"/>
        <end position="520"/>
    </location>
</feature>
<keyword evidence="4" id="KW-0479">Metal-binding</keyword>
<comment type="function">
    <text evidence="3">Converts sphingomyelin to ceramide.</text>
</comment>
<feature type="disulfide bond" evidence="5">
    <location>
        <begin position="113"/>
        <end position="124"/>
    </location>
</feature>
<dbReference type="Gene3D" id="3.60.21.10">
    <property type="match status" value="1"/>
</dbReference>
<dbReference type="Proteomes" id="UP001320420">
    <property type="component" value="Unassembled WGS sequence"/>
</dbReference>
<evidence type="ECO:0000259" key="8">
    <source>
        <dbReference type="Pfam" id="PF00149"/>
    </source>
</evidence>
<dbReference type="AlphaFoldDB" id="A0AAN9UFD9"/>
<dbReference type="InterPro" id="IPR011160">
    <property type="entry name" value="Sphingomy_PDE"/>
</dbReference>
<feature type="region of interest" description="Disordered" evidence="6">
    <location>
        <begin position="170"/>
        <end position="207"/>
    </location>
</feature>
<keyword evidence="7" id="KW-0732">Signal</keyword>
<protein>
    <recommendedName>
        <fullName evidence="3">Sphingomyelin phosphodiesterase</fullName>
    </recommendedName>
</protein>
<proteinExistence type="inferred from homology"/>
<comment type="cofactor">
    <cofactor evidence="4">
        <name>Zn(2+)</name>
        <dbReference type="ChEBI" id="CHEBI:29105"/>
    </cofactor>
    <text evidence="4">Binds 2 Zn(2+) ions per subunit.</text>
</comment>
<dbReference type="GO" id="GO:0016798">
    <property type="term" value="F:hydrolase activity, acting on glycosyl bonds"/>
    <property type="evidence" value="ECO:0007669"/>
    <property type="project" value="UniProtKB-KW"/>
</dbReference>
<feature type="binding site" evidence="4">
    <location>
        <position position="289"/>
    </location>
    <ligand>
        <name>Zn(2+)</name>
        <dbReference type="ChEBI" id="CHEBI:29105"/>
        <label>1</label>
    </ligand>
</feature>
<keyword evidence="2" id="KW-0325">Glycoprotein</keyword>
<evidence type="ECO:0000256" key="4">
    <source>
        <dbReference type="PIRSR" id="PIRSR000948-1"/>
    </source>
</evidence>
<organism evidence="9 10">
    <name type="scientific">Diatrype stigma</name>
    <dbReference type="NCBI Taxonomy" id="117547"/>
    <lineage>
        <taxon>Eukaryota</taxon>
        <taxon>Fungi</taxon>
        <taxon>Dikarya</taxon>
        <taxon>Ascomycota</taxon>
        <taxon>Pezizomycotina</taxon>
        <taxon>Sordariomycetes</taxon>
        <taxon>Xylariomycetidae</taxon>
        <taxon>Xylariales</taxon>
        <taxon>Diatrypaceae</taxon>
        <taxon>Diatrype</taxon>
    </lineage>
</organism>
<feature type="binding site" evidence="4">
    <location>
        <position position="336"/>
    </location>
    <ligand>
        <name>Zn(2+)</name>
        <dbReference type="ChEBI" id="CHEBI:29105"/>
        <label>2</label>
    </ligand>
</feature>
<accession>A0AAN9UFD9</accession>
<feature type="region of interest" description="Disordered" evidence="6">
    <location>
        <begin position="334"/>
        <end position="359"/>
    </location>
</feature>
<dbReference type="PIRSF" id="PIRSF000948">
    <property type="entry name" value="Sphingomy_PDE"/>
    <property type="match status" value="1"/>
</dbReference>
<dbReference type="GO" id="GO:0016020">
    <property type="term" value="C:membrane"/>
    <property type="evidence" value="ECO:0007669"/>
    <property type="project" value="GOC"/>
</dbReference>
<dbReference type="CDD" id="cd00842">
    <property type="entry name" value="MPP_ASMase"/>
    <property type="match status" value="1"/>
</dbReference>
<sequence length="766" mass="82457">MRPTILCAAAAAVVVSVSAAGPETDGSVAIIERTTDQKPLVHNGLDDDEKVLEALLQDIVGLEALRPGDDGDRFDVDFQGPQGCIACETLLLGLKAAAMKGDDTFVYAVAGLCKRFKVQDDDVCEGSIAREGPIAARALRAMTPGSRTSRLFCVATLGFCSYPPVEADELSFPSPKPPKRPGFSPPPVGRGGGRGSREGPRRPPPLKVVHYSDIHVDPFYVEGTNANCSKPICCRDYSATGRDHKHGVPAPAGRNGDHRCDAPASLEDSMYAAIRRLVPDAAFALFTGDVVDHAVWNTTRAQNTLDIEDAYGRMAAALPLSPVTESPLVVYSTAGNHEADPTNSFPPTGADPGDGDGEGGAGGVQWLYDLLSSAWGQWIGPGAAETRRFGAYSVKHDFGAGNSTDTGVGHSSSSSKKQSSDSSSGSPEPNLRIISLNTNLLYRHNLWLYEEPMQKDPSGQLAWLVGELDAAERAAERVYILGHMPLGSADAFHEASHYLDQIVNRYEATIAALFFGHTHHDEFQISYSDYENRNFTNAVAMSYVAPSLTPTSGHPSFRVYEVDPVTFGVLDVSTYIANMSHPDFHSSEGPTWTKYYSAKEAYGTLVSTATSGRDANGEADDDDGLDRQAVEEEEKMGELTPAFWHNVTEALQRNATALGEYLARKKRGWGGDEKNECAASEECVAAEICRLRGARAQDNCARPSSKLGRLEWRRREEVLGGSDRLAVEVEAGIGKMDEVDECEVSVVRDTLAAVGVVVRARARVVT</sequence>
<dbReference type="EMBL" id="JAKJXP020000141">
    <property type="protein sequence ID" value="KAK7743069.1"/>
    <property type="molecule type" value="Genomic_DNA"/>
</dbReference>
<feature type="region of interest" description="Disordered" evidence="6">
    <location>
        <begin position="400"/>
        <end position="431"/>
    </location>
</feature>
<feature type="disulfide bond" evidence="5">
    <location>
        <begin position="234"/>
        <end position="260"/>
    </location>
</feature>
<feature type="compositionally biased region" description="Polar residues" evidence="6">
    <location>
        <begin position="401"/>
        <end position="410"/>
    </location>
</feature>
<evidence type="ECO:0000256" key="3">
    <source>
        <dbReference type="PIRNR" id="PIRNR000948"/>
    </source>
</evidence>
<feature type="chain" id="PRO_5042900800" description="Sphingomyelin phosphodiesterase" evidence="7">
    <location>
        <begin position="20"/>
        <end position="766"/>
    </location>
</feature>
<evidence type="ECO:0000256" key="2">
    <source>
        <dbReference type="ARBA" id="ARBA00023180"/>
    </source>
</evidence>